<feature type="region of interest" description="Disordered" evidence="7">
    <location>
        <begin position="1228"/>
        <end position="1337"/>
    </location>
</feature>
<dbReference type="Gene3D" id="3.10.20.90">
    <property type="entry name" value="Phosphatidylinositol 3-kinase Catalytic Subunit, Chain A, domain 1"/>
    <property type="match status" value="1"/>
</dbReference>
<evidence type="ECO:0000256" key="3">
    <source>
        <dbReference type="ARBA" id="ARBA00022670"/>
    </source>
</evidence>
<comment type="catalytic activity">
    <reaction evidence="1">
        <text>Thiol-dependent hydrolysis of ester, thioester, amide, peptide and isopeptide bonds formed by the C-terminal Gly of ubiquitin (a 76-residue protein attached to proteins as an intracellular targeting signal).</text>
        <dbReference type="EC" id="3.4.19.12"/>
    </reaction>
</comment>
<dbReference type="GO" id="GO:0071108">
    <property type="term" value="P:protein K48-linked deubiquitination"/>
    <property type="evidence" value="ECO:0007669"/>
    <property type="project" value="TreeGrafter"/>
</dbReference>
<evidence type="ECO:0000313" key="10">
    <source>
        <dbReference type="Proteomes" id="UP000275408"/>
    </source>
</evidence>
<evidence type="ECO:0000256" key="4">
    <source>
        <dbReference type="ARBA" id="ARBA00022786"/>
    </source>
</evidence>
<comment type="caution">
    <text evidence="9">The sequence shown here is derived from an EMBL/GenBank/DDBJ whole genome shotgun (WGS) entry which is preliminary data.</text>
</comment>
<dbReference type="GO" id="GO:0035871">
    <property type="term" value="P:protein K11-linked deubiquitination"/>
    <property type="evidence" value="ECO:0007669"/>
    <property type="project" value="TreeGrafter"/>
</dbReference>
<keyword evidence="10" id="KW-1185">Reference proteome</keyword>
<dbReference type="Pfam" id="PF21403">
    <property type="entry name" value="OTU1_UBXL"/>
    <property type="match status" value="1"/>
</dbReference>
<feature type="region of interest" description="Disordered" evidence="7">
    <location>
        <begin position="990"/>
        <end position="1011"/>
    </location>
</feature>
<feature type="region of interest" description="Disordered" evidence="7">
    <location>
        <begin position="1364"/>
        <end position="1400"/>
    </location>
</feature>
<dbReference type="Gene3D" id="3.90.70.80">
    <property type="match status" value="1"/>
</dbReference>
<dbReference type="InterPro" id="IPR045827">
    <property type="entry name" value="VCPIP1_N"/>
</dbReference>
<evidence type="ECO:0000256" key="5">
    <source>
        <dbReference type="ARBA" id="ARBA00022801"/>
    </source>
</evidence>
<feature type="compositionally biased region" description="Low complexity" evidence="7">
    <location>
        <begin position="675"/>
        <end position="686"/>
    </location>
</feature>
<dbReference type="Pfam" id="PF19437">
    <property type="entry name" value="VCIP135_N"/>
    <property type="match status" value="1"/>
</dbReference>
<evidence type="ECO:0000256" key="1">
    <source>
        <dbReference type="ARBA" id="ARBA00000707"/>
    </source>
</evidence>
<dbReference type="Proteomes" id="UP000275408">
    <property type="component" value="Unassembled WGS sequence"/>
</dbReference>
<sequence length="1400" mass="154484">MWRGFRVYSGICPDPECRTKLYFPSYASSSVECTGCGQHHAKDSLFNLEDIQDPEIALRSLLRSVLLGHTSSKTTPDLVKVKGYSNYHCKLLSPLLTIYGMDKRTGEGKLLSEMGQGDIFDCALLGDRAFQIELEHVDTAGYGRDSTGSQSYLEQTLQAIKVVNDNEERLVPVHVDGDGHCLVHAISRALVGREIFWHALRANLKRHLQTELHKYKGLFRDFIHDDEWKDIIAEADPYFEPPPTSAEGLGLRNIHLFGLANVLHRPIILLDSVTGMQSSGDYTGIFLPALIPEDLCRSKDNLLNKPLAVAWSSPGRNHFIPLVGIKGRPLPRLPHWLIPKAWGIPNEVVKTYVEFDRDGHCLIGGDRCLQEKYIQRLVKAMDELFVKKNNISAQLVTEVHQFVYKPSGMVGVKPENVTVAAKSAIADGRLHRCLSCNALCEVHFDVSSDDLKPGGELYEIAVKTHGPLEEGLSYSFPAYELVCVFDAERNSLVAVKHKISYKVYGKKDNCKDEGQQNLLTDISHCLQNMTLLECHLCHGPLRRVKSDGTAVYVNGDRTTTPVEGNSRCGCGFKHFWNGREYDNNPESFPISLEWNGTTVKDTVFWFQYELDPSLNSNVYDVASKLVQKHFPGEFGSERLVQKVVDIILRQTARKEGENKGARPSITSQNASGANSDQDVSSVSSYSPSKIILTGEKKKTFHKEELTMSDTERVLKTRTEHHASVMQKRRSGEGTKKTANKEAKVQKQQTSVKPQQSAQQTSPAKGNETQPVVKRTEKKVRLSTSDGKQSMLTLAMDTTFQQLLLLIEKELGIPHTELRIRYGFPPRELHPPDEGHVDDPVPLQHGDRVMVEHLKPVVPEEHPPDVVMSEVKNEGGEGVTPTTREIGEEGQAQAENTAAMASALVALGTLTGGDMWEAVQNCYEMFDKGGYFYNKVMNDLGQLKPNQHCTLYSFPNKVFAYNAEKDRLDLCLGKRHIQVQPLDDETLLQAHSRSSQAPVEETSSSSGTGGKGLFSEASFSGAIAPRDTSHARMAFSGQGRTLAGAQSAQKQTAETSPSRILLTDPRSSQTNTSSSTTVLEQQQPRPGQGENVKDVEEETNLPSEAMDTQGDVEKEENMQEMLVESPAAAQDAIDVDQPQVEQESTTQLRSDGRVETVEVSMALPKTDEVSGTVEEAEMTRVTADETEVMRVTDQENENMETNQDVSHIESNQSKIKSNVDGVNTLTNELANISGQGDDSKRTEPVSESMETDQLNPEKYCMTNEGMTATSDEAQGEEEIRGSEQDDVTVDPMSPEPSDVTMVRVSVATEIEAPTENSGTRFVSTHDVTEGDTPPVAQESEVSPFIIASNQQADVMQSGKSVVMNSETAAGKDGVKASIQEEKSSNDQGVAAELAADTNVEK</sequence>
<dbReference type="PANTHER" id="PTHR14843:SF2">
    <property type="entry name" value="DEUBIQUITINATING PROTEIN VCPIP1"/>
    <property type="match status" value="1"/>
</dbReference>
<evidence type="ECO:0000313" key="9">
    <source>
        <dbReference type="EMBL" id="RMX50409.1"/>
    </source>
</evidence>
<feature type="compositionally biased region" description="Polar residues" evidence="7">
    <location>
        <begin position="1043"/>
        <end position="1057"/>
    </location>
</feature>
<feature type="compositionally biased region" description="Polar residues" evidence="7">
    <location>
        <begin position="745"/>
        <end position="769"/>
    </location>
</feature>
<dbReference type="OrthoDB" id="10012024at2759"/>
<accession>A0A3M6UA44</accession>
<reference evidence="9 10" key="1">
    <citation type="journal article" date="2018" name="Sci. Rep.">
        <title>Comparative analysis of the Pocillopora damicornis genome highlights role of immune system in coral evolution.</title>
        <authorList>
            <person name="Cunning R."/>
            <person name="Bay R.A."/>
            <person name="Gillette P."/>
            <person name="Baker A.C."/>
            <person name="Traylor-Knowles N."/>
        </authorList>
    </citation>
    <scope>NUCLEOTIDE SEQUENCE [LARGE SCALE GENOMIC DNA]</scope>
    <source>
        <strain evidence="9">RSMAS</strain>
        <tissue evidence="9">Whole animal</tissue>
    </source>
</reference>
<gene>
    <name evidence="9" type="ORF">pdam_00010425</name>
</gene>
<dbReference type="Pfam" id="PF02338">
    <property type="entry name" value="OTU"/>
    <property type="match status" value="1"/>
</dbReference>
<organism evidence="9 10">
    <name type="scientific">Pocillopora damicornis</name>
    <name type="common">Cauliflower coral</name>
    <name type="synonym">Millepora damicornis</name>
    <dbReference type="NCBI Taxonomy" id="46731"/>
    <lineage>
        <taxon>Eukaryota</taxon>
        <taxon>Metazoa</taxon>
        <taxon>Cnidaria</taxon>
        <taxon>Anthozoa</taxon>
        <taxon>Hexacorallia</taxon>
        <taxon>Scleractinia</taxon>
        <taxon>Astrocoeniina</taxon>
        <taxon>Pocilloporidae</taxon>
        <taxon>Pocillopora</taxon>
    </lineage>
</organism>
<dbReference type="GO" id="GO:0016320">
    <property type="term" value="P:endoplasmic reticulum membrane fusion"/>
    <property type="evidence" value="ECO:0007669"/>
    <property type="project" value="TreeGrafter"/>
</dbReference>
<evidence type="ECO:0000256" key="6">
    <source>
        <dbReference type="ARBA" id="ARBA00022807"/>
    </source>
</evidence>
<feature type="region of interest" description="Disordered" evidence="7">
    <location>
        <begin position="653"/>
        <end position="686"/>
    </location>
</feature>
<protein>
    <recommendedName>
        <fullName evidence="2">ubiquitinyl hydrolase 1</fullName>
        <ecNumber evidence="2">3.4.19.12</ecNumber>
    </recommendedName>
</protein>
<feature type="compositionally biased region" description="Polar residues" evidence="7">
    <location>
        <begin position="1198"/>
        <end position="1215"/>
    </location>
</feature>
<feature type="region of interest" description="Disordered" evidence="7">
    <location>
        <begin position="720"/>
        <end position="783"/>
    </location>
</feature>
<dbReference type="InterPro" id="IPR003323">
    <property type="entry name" value="OTU_dom"/>
</dbReference>
<dbReference type="CDD" id="cd22769">
    <property type="entry name" value="OTU_VCIP135"/>
    <property type="match status" value="1"/>
</dbReference>
<evidence type="ECO:0000256" key="2">
    <source>
        <dbReference type="ARBA" id="ARBA00012759"/>
    </source>
</evidence>
<proteinExistence type="predicted"/>
<dbReference type="GO" id="GO:0016567">
    <property type="term" value="P:protein ubiquitination"/>
    <property type="evidence" value="ECO:0007669"/>
    <property type="project" value="InterPro"/>
</dbReference>
<dbReference type="PROSITE" id="PS50802">
    <property type="entry name" value="OTU"/>
    <property type="match status" value="1"/>
</dbReference>
<dbReference type="GO" id="GO:0004843">
    <property type="term" value="F:cysteine-type deubiquitinase activity"/>
    <property type="evidence" value="ECO:0007669"/>
    <property type="project" value="UniProtKB-EC"/>
</dbReference>
<feature type="compositionally biased region" description="Polar residues" evidence="7">
    <location>
        <begin position="664"/>
        <end position="674"/>
    </location>
</feature>
<evidence type="ECO:0000256" key="7">
    <source>
        <dbReference type="SAM" id="MobiDB-lite"/>
    </source>
</evidence>
<dbReference type="CDD" id="cd17059">
    <property type="entry name" value="Ubl_OTU1"/>
    <property type="match status" value="1"/>
</dbReference>
<keyword evidence="6" id="KW-0788">Thiol protease</keyword>
<dbReference type="EMBL" id="RCHS01001970">
    <property type="protein sequence ID" value="RMX50409.1"/>
    <property type="molecule type" value="Genomic_DNA"/>
</dbReference>
<dbReference type="GO" id="GO:0006508">
    <property type="term" value="P:proteolysis"/>
    <property type="evidence" value="ECO:0007669"/>
    <property type="project" value="UniProtKB-KW"/>
</dbReference>
<keyword evidence="4" id="KW-0833">Ubl conjugation pathway</keyword>
<dbReference type="GO" id="GO:0090168">
    <property type="term" value="P:Golgi reassembly"/>
    <property type="evidence" value="ECO:0007669"/>
    <property type="project" value="TreeGrafter"/>
</dbReference>
<dbReference type="EC" id="3.4.19.12" evidence="2"/>
<feature type="compositionally biased region" description="Low complexity" evidence="7">
    <location>
        <begin position="1066"/>
        <end position="1076"/>
    </location>
</feature>
<dbReference type="InterPro" id="IPR048857">
    <property type="entry name" value="OTU1_Ubl"/>
</dbReference>
<dbReference type="PANTHER" id="PTHR14843">
    <property type="entry name" value="DEUBIQUITINATING PROTEIN VCIP135"/>
    <property type="match status" value="1"/>
</dbReference>
<evidence type="ECO:0000259" key="8">
    <source>
        <dbReference type="PROSITE" id="PS50802"/>
    </source>
</evidence>
<keyword evidence="5" id="KW-0378">Hydrolase</keyword>
<keyword evidence="3" id="KW-0645">Protease</keyword>
<feature type="domain" description="OTU" evidence="8">
    <location>
        <begin position="170"/>
        <end position="325"/>
    </location>
</feature>
<feature type="region of interest" description="Disordered" evidence="7">
    <location>
        <begin position="1188"/>
        <end position="1215"/>
    </location>
</feature>
<name>A0A3M6UA44_POCDA</name>
<dbReference type="STRING" id="46731.A0A3M6UA44"/>
<feature type="region of interest" description="Disordered" evidence="7">
    <location>
        <begin position="1036"/>
        <end position="1110"/>
    </location>
</feature>
<dbReference type="InterPro" id="IPR039087">
    <property type="entry name" value="VCPIP1"/>
</dbReference>
<feature type="compositionally biased region" description="Basic and acidic residues" evidence="7">
    <location>
        <begin position="729"/>
        <end position="744"/>
    </location>
</feature>
<dbReference type="FunFam" id="3.10.20.90:FF:000146">
    <property type="entry name" value="deubiquitinating protein VCIP135 isoform X1"/>
    <property type="match status" value="1"/>
</dbReference>
<feature type="compositionally biased region" description="Basic and acidic residues" evidence="7">
    <location>
        <begin position="1371"/>
        <end position="1383"/>
    </location>
</feature>